<protein>
    <submittedName>
        <fullName evidence="2">Uncharacterized protein</fullName>
    </submittedName>
</protein>
<dbReference type="EMBL" id="QWLB01000077">
    <property type="protein sequence ID" value="RIH90626.1"/>
    <property type="molecule type" value="Genomic_DNA"/>
</dbReference>
<comment type="caution">
    <text evidence="2">The sequence shown here is derived from an EMBL/GenBank/DDBJ whole genome shotgun (WGS) entry which is preliminary data.</text>
</comment>
<evidence type="ECO:0000313" key="2">
    <source>
        <dbReference type="EMBL" id="RIH90626.1"/>
    </source>
</evidence>
<organism evidence="2 3">
    <name type="scientific">Meiothermus granaticius NBRC 107808</name>
    <dbReference type="NCBI Taxonomy" id="1227551"/>
    <lineage>
        <taxon>Bacteria</taxon>
        <taxon>Thermotogati</taxon>
        <taxon>Deinococcota</taxon>
        <taxon>Deinococci</taxon>
        <taxon>Thermales</taxon>
        <taxon>Thermaceae</taxon>
        <taxon>Meiothermus</taxon>
    </lineage>
</organism>
<dbReference type="Proteomes" id="UP000266178">
    <property type="component" value="Unassembled WGS sequence"/>
</dbReference>
<dbReference type="AlphaFoldDB" id="A0A399F4P1"/>
<gene>
    <name evidence="2" type="ORF">Mgrana_03218</name>
</gene>
<evidence type="ECO:0000256" key="1">
    <source>
        <dbReference type="SAM" id="MobiDB-lite"/>
    </source>
</evidence>
<evidence type="ECO:0000313" key="3">
    <source>
        <dbReference type="Proteomes" id="UP000266178"/>
    </source>
</evidence>
<sequence length="255" mass="27010">MQVQGGVGGQPPGGQLPPLPGIIGREIKPMPQRLSLREPHQYGKTRHPKLIGGEGLFQPGQGEMPIGGRDHPFGLIPPGRCPHLPHPRPTAGVLGGLEPHHLGAEGELHPLGLGQPIQRIRQSPHPPLEGVYPQPQLHPSDVVQHRRSLVGISAQIGGKAQKEGGQVRPRLDQAGQAHERMGPEARTEAVAGQGRQSGWIGEYEGGAGPLIEPAGLLQQPPVALGFLRGKLAEGGFQVQLRRKLPTIRPAVAAQG</sequence>
<accession>A0A399F4P1</accession>
<feature type="compositionally biased region" description="Gly residues" evidence="1">
    <location>
        <begin position="1"/>
        <end position="12"/>
    </location>
</feature>
<reference evidence="2 3" key="1">
    <citation type="submission" date="2018-08" db="EMBL/GenBank/DDBJ databases">
        <title>Meiothermus granaticius genome AF-68 sequencing project.</title>
        <authorList>
            <person name="Da Costa M.S."/>
            <person name="Albuquerque L."/>
            <person name="Raposo P."/>
            <person name="Froufe H.J.C."/>
            <person name="Barroso C.S."/>
            <person name="Egas C."/>
        </authorList>
    </citation>
    <scope>NUCLEOTIDE SEQUENCE [LARGE SCALE GENOMIC DNA]</scope>
    <source>
        <strain evidence="2 3">AF-68</strain>
    </source>
</reference>
<proteinExistence type="predicted"/>
<feature type="region of interest" description="Disordered" evidence="1">
    <location>
        <begin position="1"/>
        <end position="20"/>
    </location>
</feature>
<keyword evidence="3" id="KW-1185">Reference proteome</keyword>
<name>A0A399F4P1_9DEIN</name>